<dbReference type="Gene3D" id="3.40.50.300">
    <property type="entry name" value="P-loop containing nucleotide triphosphate hydrolases"/>
    <property type="match status" value="1"/>
</dbReference>
<feature type="domain" description="ABC transporter" evidence="2">
    <location>
        <begin position="18"/>
        <end position="72"/>
    </location>
</feature>
<dbReference type="InterPro" id="IPR027417">
    <property type="entry name" value="P-loop_NTPase"/>
</dbReference>
<sequence length="147" mass="15676">MLTIDKLRYHIGDRTLFDEASVRIHAGHKVGLVGPNGAGKSTLLRMILREQPPDGGEIRLRRGARVGTVSQEAPGGETTPIEFVLAADTERTELLAEADHATDPHRIAEIHGRLAEIDAAAAPARAATILAGLGFDEAAQGRPLESF</sequence>
<dbReference type="SUPFAM" id="SSF52540">
    <property type="entry name" value="P-loop containing nucleoside triphosphate hydrolases"/>
    <property type="match status" value="1"/>
</dbReference>
<dbReference type="PANTHER" id="PTHR19211:SF14">
    <property type="entry name" value="ATP-BINDING CASSETTE SUB-FAMILY F MEMBER 1"/>
    <property type="match status" value="1"/>
</dbReference>
<comment type="caution">
    <text evidence="3">The sequence shown here is derived from an EMBL/GenBank/DDBJ whole genome shotgun (WGS) entry which is preliminary data.</text>
</comment>
<dbReference type="GO" id="GO:0016887">
    <property type="term" value="F:ATP hydrolysis activity"/>
    <property type="evidence" value="ECO:0007669"/>
    <property type="project" value="InterPro"/>
</dbReference>
<accession>A0A956M4J9</accession>
<evidence type="ECO:0000313" key="3">
    <source>
        <dbReference type="EMBL" id="MCA9730458.1"/>
    </source>
</evidence>
<reference evidence="3" key="1">
    <citation type="submission" date="2020-04" db="EMBL/GenBank/DDBJ databases">
        <authorList>
            <person name="Zhang T."/>
        </authorList>
    </citation>
    <scope>NUCLEOTIDE SEQUENCE</scope>
    <source>
        <strain evidence="3">HKST-UBA01</strain>
    </source>
</reference>
<feature type="non-terminal residue" evidence="3">
    <location>
        <position position="147"/>
    </location>
</feature>
<evidence type="ECO:0000313" key="4">
    <source>
        <dbReference type="Proteomes" id="UP000697710"/>
    </source>
</evidence>
<evidence type="ECO:0000256" key="1">
    <source>
        <dbReference type="ARBA" id="ARBA00022737"/>
    </source>
</evidence>
<dbReference type="AlphaFoldDB" id="A0A956M4J9"/>
<dbReference type="InterPro" id="IPR050611">
    <property type="entry name" value="ABCF"/>
</dbReference>
<dbReference type="PANTHER" id="PTHR19211">
    <property type="entry name" value="ATP-BINDING TRANSPORT PROTEIN-RELATED"/>
    <property type="match status" value="1"/>
</dbReference>
<keyword evidence="3" id="KW-0067">ATP-binding</keyword>
<proteinExistence type="predicted"/>
<dbReference type="EMBL" id="JAGQHR010001229">
    <property type="protein sequence ID" value="MCA9730458.1"/>
    <property type="molecule type" value="Genomic_DNA"/>
</dbReference>
<dbReference type="GO" id="GO:0005524">
    <property type="term" value="F:ATP binding"/>
    <property type="evidence" value="ECO:0007669"/>
    <property type="project" value="UniProtKB-KW"/>
</dbReference>
<keyword evidence="1" id="KW-0677">Repeat</keyword>
<name>A0A956M4J9_UNCEI</name>
<dbReference type="Proteomes" id="UP000697710">
    <property type="component" value="Unassembled WGS sequence"/>
</dbReference>
<keyword evidence="3" id="KW-0547">Nucleotide-binding</keyword>
<reference evidence="3" key="2">
    <citation type="journal article" date="2021" name="Microbiome">
        <title>Successional dynamics and alternative stable states in a saline activated sludge microbial community over 9 years.</title>
        <authorList>
            <person name="Wang Y."/>
            <person name="Ye J."/>
            <person name="Ju F."/>
            <person name="Liu L."/>
            <person name="Boyd J.A."/>
            <person name="Deng Y."/>
            <person name="Parks D.H."/>
            <person name="Jiang X."/>
            <person name="Yin X."/>
            <person name="Woodcroft B.J."/>
            <person name="Tyson G.W."/>
            <person name="Hugenholtz P."/>
            <person name="Polz M.F."/>
            <person name="Zhang T."/>
        </authorList>
    </citation>
    <scope>NUCLEOTIDE SEQUENCE</scope>
    <source>
        <strain evidence="3">HKST-UBA01</strain>
    </source>
</reference>
<organism evidence="3 4">
    <name type="scientific">Eiseniibacteriota bacterium</name>
    <dbReference type="NCBI Taxonomy" id="2212470"/>
    <lineage>
        <taxon>Bacteria</taxon>
        <taxon>Candidatus Eiseniibacteriota</taxon>
    </lineage>
</organism>
<protein>
    <submittedName>
        <fullName evidence="3">ABC-F family ATP-binding cassette domain-containing protein</fullName>
    </submittedName>
</protein>
<dbReference type="InterPro" id="IPR003439">
    <property type="entry name" value="ABC_transporter-like_ATP-bd"/>
</dbReference>
<gene>
    <name evidence="3" type="ORF">KC729_22460</name>
</gene>
<evidence type="ECO:0000259" key="2">
    <source>
        <dbReference type="Pfam" id="PF00005"/>
    </source>
</evidence>
<dbReference type="Pfam" id="PF00005">
    <property type="entry name" value="ABC_tran"/>
    <property type="match status" value="1"/>
</dbReference>